<evidence type="ECO:0000313" key="3">
    <source>
        <dbReference type="Proteomes" id="UP000652219"/>
    </source>
</evidence>
<accession>A0A8H6JPV9</accession>
<proteinExistence type="predicted"/>
<name>A0A8H6JPV9_9PEZI</name>
<evidence type="ECO:0000313" key="2">
    <source>
        <dbReference type="EMBL" id="KAF6816551.1"/>
    </source>
</evidence>
<reference evidence="2 3" key="1">
    <citation type="journal article" date="2020" name="Phytopathology">
        <title>Genome Sequence Resources of Colletotrichum truncatum, C. plurivorum, C. musicola, and C. sojae: Four Species Pathogenic to Soybean (Glycine max).</title>
        <authorList>
            <person name="Rogerio F."/>
            <person name="Boufleur T.R."/>
            <person name="Ciampi-Guillardi M."/>
            <person name="Sukno S.A."/>
            <person name="Thon M.R."/>
            <person name="Massola Junior N.S."/>
            <person name="Baroncelli R."/>
        </authorList>
    </citation>
    <scope>NUCLEOTIDE SEQUENCE [LARGE SCALE GENOMIC DNA]</scope>
    <source>
        <strain evidence="2 3">LFN0009</strain>
    </source>
</reference>
<sequence>MADIKRFLDDGGGADVRLVHWARHVRVGCGSLHLKLSPWEEVPAVAAVSLPRRRADIPLPAFGPPPDSSHAAPGAESLDQVRHRLVSRAHQAKELFEGVPSNQTTALVLRLGRSMSQSRWLHRVVRCPQSVELEGREFFGDSMPSIPRSSPFVNVAGSHSLPPSLKSPQPISDWEYRRITAPASAVLSRDEQQNSISSGTGMWEVGRGREATAAEDHKEPSVQAPYLGHDKMGGVSDGGGGRAPPAVRAHVPQLSDVLIVEDPTTRGVADGDADTTLQRQKRQTVVSHQRPAAGGTVAGVESGKEEW</sequence>
<feature type="region of interest" description="Disordered" evidence="1">
    <location>
        <begin position="265"/>
        <end position="307"/>
    </location>
</feature>
<organism evidence="2 3">
    <name type="scientific">Colletotrichum sojae</name>
    <dbReference type="NCBI Taxonomy" id="2175907"/>
    <lineage>
        <taxon>Eukaryota</taxon>
        <taxon>Fungi</taxon>
        <taxon>Dikarya</taxon>
        <taxon>Ascomycota</taxon>
        <taxon>Pezizomycotina</taxon>
        <taxon>Sordariomycetes</taxon>
        <taxon>Hypocreomycetidae</taxon>
        <taxon>Glomerellales</taxon>
        <taxon>Glomerellaceae</taxon>
        <taxon>Colletotrichum</taxon>
        <taxon>Colletotrichum orchidearum species complex</taxon>
    </lineage>
</organism>
<dbReference type="Proteomes" id="UP000652219">
    <property type="component" value="Unassembled WGS sequence"/>
</dbReference>
<protein>
    <submittedName>
        <fullName evidence="2">Uncharacterized protein</fullName>
    </submittedName>
</protein>
<feature type="region of interest" description="Disordered" evidence="1">
    <location>
        <begin position="58"/>
        <end position="77"/>
    </location>
</feature>
<keyword evidence="3" id="KW-1185">Reference proteome</keyword>
<dbReference type="EMBL" id="WIGN01000027">
    <property type="protein sequence ID" value="KAF6816551.1"/>
    <property type="molecule type" value="Genomic_DNA"/>
</dbReference>
<feature type="compositionally biased region" description="Polar residues" evidence="1">
    <location>
        <begin position="275"/>
        <end position="287"/>
    </location>
</feature>
<gene>
    <name evidence="2" type="ORF">CSOJ01_02933</name>
</gene>
<evidence type="ECO:0000256" key="1">
    <source>
        <dbReference type="SAM" id="MobiDB-lite"/>
    </source>
</evidence>
<dbReference type="AlphaFoldDB" id="A0A8H6JPV9"/>
<comment type="caution">
    <text evidence="2">The sequence shown here is derived from an EMBL/GenBank/DDBJ whole genome shotgun (WGS) entry which is preliminary data.</text>
</comment>